<dbReference type="GO" id="GO:0004674">
    <property type="term" value="F:protein serine/threonine kinase activity"/>
    <property type="evidence" value="ECO:0007669"/>
    <property type="project" value="TreeGrafter"/>
</dbReference>
<accession>A0A9W8WI32</accession>
<dbReference type="GO" id="GO:0005524">
    <property type="term" value="F:ATP binding"/>
    <property type="evidence" value="ECO:0007669"/>
    <property type="project" value="InterPro"/>
</dbReference>
<name>A0A9W8WI32_9HYPO</name>
<feature type="domain" description="Protein kinase" evidence="1">
    <location>
        <begin position="158"/>
        <end position="471"/>
    </location>
</feature>
<reference evidence="2" key="1">
    <citation type="submission" date="2022-10" db="EMBL/GenBank/DDBJ databases">
        <title>Tapping the CABI collections for fungal endophytes: first genome assemblies for Collariella, Neodidymelliopsis, Ascochyta clinopodiicola, Didymella pomorum, Didymosphaeria variabile, Neocosmospora piperis and Neocucurbitaria cava.</title>
        <authorList>
            <person name="Hill R."/>
        </authorList>
    </citation>
    <scope>NUCLEOTIDE SEQUENCE</scope>
    <source>
        <strain evidence="2">IMI 366586</strain>
    </source>
</reference>
<dbReference type="PROSITE" id="PS50011">
    <property type="entry name" value="PROTEIN_KINASE_DOM"/>
    <property type="match status" value="1"/>
</dbReference>
<dbReference type="InterPro" id="IPR000719">
    <property type="entry name" value="Prot_kinase_dom"/>
</dbReference>
<evidence type="ECO:0000313" key="3">
    <source>
        <dbReference type="Proteomes" id="UP001140502"/>
    </source>
</evidence>
<protein>
    <recommendedName>
        <fullName evidence="1">Protein kinase domain-containing protein</fullName>
    </recommendedName>
</protein>
<evidence type="ECO:0000259" key="1">
    <source>
        <dbReference type="PROSITE" id="PS50011"/>
    </source>
</evidence>
<dbReference type="SUPFAM" id="SSF56112">
    <property type="entry name" value="Protein kinase-like (PK-like)"/>
    <property type="match status" value="1"/>
</dbReference>
<dbReference type="InterPro" id="IPR051681">
    <property type="entry name" value="Ser/Thr_Kinases-Pseudokinases"/>
</dbReference>
<dbReference type="Gene3D" id="1.10.510.10">
    <property type="entry name" value="Transferase(Phosphotransferase) domain 1"/>
    <property type="match status" value="1"/>
</dbReference>
<dbReference type="EMBL" id="JAPEUR010000046">
    <property type="protein sequence ID" value="KAJ4325913.1"/>
    <property type="molecule type" value="Genomic_DNA"/>
</dbReference>
<gene>
    <name evidence="2" type="ORF">N0V84_003299</name>
</gene>
<sequence length="475" mass="53342">MGEETRLLSLGISPDRIWGDKNDTIVYAQVLRVKRGGAIIFRFYRNPLQSPKSLSNRVVNHYHDIEVPDATFGFRDRAAMRSAIWSSIATVWRSCAITPNIFAPGTVIDISSHESEGSIWCLYRSPLFYQYLGLLRRIQRSDLVPASSSAPTTDISQIHLLEPTGGGGHSRRALIHRGSGISTSFIFKGIDFATYLQLRDDDNKSVRAMVKAWRRSSKLIVDMAPHPSIQPPPEMLVTVRDLNGEEVLMGHLSTLLSTGNLAAVIERINRLEVSISLQEKATWCRQMALAVAHAHHVLHTFHMNVKPESFLVDVGLNLLLADWEQSGASATTLAPEADGTWDVKEETTDGGTKLVYTKYTGPPRRNMPQGSGPATSPAWNVFPKWQANFPRATELAEVFSLGRTMWMLLTQTVGEFDDVKHPDDIRVTWVGAKNLPSHWIEMVERCMEHDPNKRPGLENLVKFWKNEESLLERNL</sequence>
<dbReference type="InterPro" id="IPR011009">
    <property type="entry name" value="Kinase-like_dom_sf"/>
</dbReference>
<proteinExistence type="predicted"/>
<organism evidence="2 3">
    <name type="scientific">Fusarium piperis</name>
    <dbReference type="NCBI Taxonomy" id="1435070"/>
    <lineage>
        <taxon>Eukaryota</taxon>
        <taxon>Fungi</taxon>
        <taxon>Dikarya</taxon>
        <taxon>Ascomycota</taxon>
        <taxon>Pezizomycotina</taxon>
        <taxon>Sordariomycetes</taxon>
        <taxon>Hypocreomycetidae</taxon>
        <taxon>Hypocreales</taxon>
        <taxon>Nectriaceae</taxon>
        <taxon>Fusarium</taxon>
        <taxon>Fusarium solani species complex</taxon>
    </lineage>
</organism>
<dbReference type="OrthoDB" id="4062651at2759"/>
<keyword evidence="3" id="KW-1185">Reference proteome</keyword>
<dbReference type="Proteomes" id="UP001140502">
    <property type="component" value="Unassembled WGS sequence"/>
</dbReference>
<comment type="caution">
    <text evidence="2">The sequence shown here is derived from an EMBL/GenBank/DDBJ whole genome shotgun (WGS) entry which is preliminary data.</text>
</comment>
<dbReference type="PANTHER" id="PTHR44329">
    <property type="entry name" value="SERINE/THREONINE-PROTEIN KINASE TNNI3K-RELATED"/>
    <property type="match status" value="1"/>
</dbReference>
<evidence type="ECO:0000313" key="2">
    <source>
        <dbReference type="EMBL" id="KAJ4325913.1"/>
    </source>
</evidence>
<dbReference type="SMART" id="SM00220">
    <property type="entry name" value="S_TKc"/>
    <property type="match status" value="1"/>
</dbReference>
<dbReference type="AlphaFoldDB" id="A0A9W8WI32"/>
<dbReference type="PANTHER" id="PTHR44329:SF140">
    <property type="entry name" value="INACTIVE PROTEIN TYROSINE KINASE PTKL"/>
    <property type="match status" value="1"/>
</dbReference>